<dbReference type="Proteomes" id="UP000228976">
    <property type="component" value="Unassembled WGS sequence"/>
</dbReference>
<dbReference type="SMART" id="SM00226">
    <property type="entry name" value="LMWPc"/>
    <property type="match status" value="1"/>
</dbReference>
<dbReference type="InterPro" id="IPR023485">
    <property type="entry name" value="Ptyr_pPase"/>
</dbReference>
<dbReference type="Gene3D" id="1.10.10.10">
    <property type="entry name" value="Winged helix-like DNA-binding domain superfamily/Winged helix DNA-binding domain"/>
    <property type="match status" value="1"/>
</dbReference>
<protein>
    <submittedName>
        <fullName evidence="3">Arsenate reductase</fullName>
    </submittedName>
</protein>
<evidence type="ECO:0000256" key="1">
    <source>
        <dbReference type="ARBA" id="ARBA00022849"/>
    </source>
</evidence>
<dbReference type="PANTHER" id="PTHR43428">
    <property type="entry name" value="ARSENATE REDUCTASE"/>
    <property type="match status" value="1"/>
</dbReference>
<dbReference type="EMBL" id="MWWU01000002">
    <property type="protein sequence ID" value="OZG55842.1"/>
    <property type="molecule type" value="Genomic_DNA"/>
</dbReference>
<dbReference type="GO" id="GO:0046685">
    <property type="term" value="P:response to arsenic-containing substance"/>
    <property type="evidence" value="ECO:0007669"/>
    <property type="project" value="UniProtKB-KW"/>
</dbReference>
<organism evidence="3 4">
    <name type="scientific">Aeriscardovia aeriphila</name>
    <dbReference type="NCBI Taxonomy" id="218139"/>
    <lineage>
        <taxon>Bacteria</taxon>
        <taxon>Bacillati</taxon>
        <taxon>Actinomycetota</taxon>
        <taxon>Actinomycetes</taxon>
        <taxon>Bifidobacteriales</taxon>
        <taxon>Bifidobacteriaceae</taxon>
        <taxon>Aeriscardovia</taxon>
    </lineage>
</organism>
<dbReference type="Pfam" id="PF01451">
    <property type="entry name" value="LMWPc"/>
    <property type="match status" value="1"/>
</dbReference>
<dbReference type="InterPro" id="IPR036390">
    <property type="entry name" value="WH_DNA-bd_sf"/>
</dbReference>
<evidence type="ECO:0000259" key="2">
    <source>
        <dbReference type="PROSITE" id="PS50987"/>
    </source>
</evidence>
<feature type="domain" description="HTH arsR-type" evidence="2">
    <location>
        <begin position="1"/>
        <end position="52"/>
    </location>
</feature>
<dbReference type="SUPFAM" id="SSF52788">
    <property type="entry name" value="Phosphotyrosine protein phosphatases I"/>
    <property type="match status" value="1"/>
</dbReference>
<proteinExistence type="predicted"/>
<dbReference type="InterPro" id="IPR011991">
    <property type="entry name" value="ArsR-like_HTH"/>
</dbReference>
<dbReference type="AlphaFoldDB" id="A0A261F9N8"/>
<comment type="caution">
    <text evidence="3">The sequence shown here is derived from an EMBL/GenBank/DDBJ whole genome shotgun (WGS) entry which is preliminary data.</text>
</comment>
<keyword evidence="1" id="KW-0059">Arsenical resistance</keyword>
<dbReference type="GO" id="GO:0003700">
    <property type="term" value="F:DNA-binding transcription factor activity"/>
    <property type="evidence" value="ECO:0007669"/>
    <property type="project" value="InterPro"/>
</dbReference>
<dbReference type="PANTHER" id="PTHR43428:SF1">
    <property type="entry name" value="ARSENATE REDUCTASE"/>
    <property type="match status" value="1"/>
</dbReference>
<accession>A0A261F9N8</accession>
<dbReference type="InterPro" id="IPR036388">
    <property type="entry name" value="WH-like_DNA-bd_sf"/>
</dbReference>
<dbReference type="InterPro" id="IPR001845">
    <property type="entry name" value="HTH_ArsR_DNA-bd_dom"/>
</dbReference>
<dbReference type="PROSITE" id="PS50987">
    <property type="entry name" value="HTH_ARSR_2"/>
    <property type="match status" value="1"/>
</dbReference>
<dbReference type="Gene3D" id="3.40.50.2300">
    <property type="match status" value="1"/>
</dbReference>
<gene>
    <name evidence="3" type="ORF">AEAE_0330</name>
</gene>
<dbReference type="PRINTS" id="PR00778">
    <property type="entry name" value="HTHARSR"/>
</dbReference>
<dbReference type="CDD" id="cd00090">
    <property type="entry name" value="HTH_ARSR"/>
    <property type="match status" value="1"/>
</dbReference>
<evidence type="ECO:0000313" key="4">
    <source>
        <dbReference type="Proteomes" id="UP000228976"/>
    </source>
</evidence>
<reference evidence="3 4" key="1">
    <citation type="journal article" date="2017" name="BMC Genomics">
        <title>Comparative genomic and phylogenomic analyses of the Bifidobacteriaceae family.</title>
        <authorList>
            <person name="Lugli G.A."/>
            <person name="Milani C."/>
            <person name="Turroni F."/>
            <person name="Duranti S."/>
            <person name="Mancabelli L."/>
            <person name="Mangifesta M."/>
            <person name="Ferrario C."/>
            <person name="Modesto M."/>
            <person name="Mattarelli P."/>
            <person name="Jiri K."/>
            <person name="van Sinderen D."/>
            <person name="Ventura M."/>
        </authorList>
    </citation>
    <scope>NUCLEOTIDE SEQUENCE [LARGE SCALE GENOMIC DNA]</scope>
    <source>
        <strain evidence="3 4">LMG 21773</strain>
    </source>
</reference>
<dbReference type="InterPro" id="IPR036196">
    <property type="entry name" value="Ptyr_pPase_sf"/>
</dbReference>
<evidence type="ECO:0000313" key="3">
    <source>
        <dbReference type="EMBL" id="OZG55842.1"/>
    </source>
</evidence>
<keyword evidence="4" id="KW-1185">Reference proteome</keyword>
<dbReference type="SUPFAM" id="SSF46785">
    <property type="entry name" value="Winged helix' DNA-binding domain"/>
    <property type="match status" value="1"/>
</dbReference>
<dbReference type="CDD" id="cd16345">
    <property type="entry name" value="LMWP_ArsC"/>
    <property type="match status" value="1"/>
</dbReference>
<sequence>MSQLTISHHLGKLVKAGVLERQKRGKCAYFTLNPDFDQNLLANVTLGVAMNVNDTATGTTILFACRQNAGRSQIAAALAKQLAPKGVTILSAGSEPADAVHPVVVEALAELGLQPDSQPKPLDPAQVKTSDWVVTMGCGEACPFFPGVHYQDWKIDDPSDRSLEEVRSIIDQIRIRVQELLDTVSQG</sequence>
<name>A0A261F9N8_9BIFI</name>